<dbReference type="RefSeq" id="WP_168882286.1">
    <property type="nucleotide sequence ID" value="NZ_JABAIL010000003.1"/>
</dbReference>
<feature type="region of interest" description="Disordered" evidence="10">
    <location>
        <begin position="1181"/>
        <end position="1243"/>
    </location>
</feature>
<keyword evidence="6" id="KW-1133">Transmembrane helix</keyword>
<gene>
    <name evidence="13" type="ORF">HGP29_10145</name>
</gene>
<feature type="signal peptide" evidence="11">
    <location>
        <begin position="1"/>
        <end position="23"/>
    </location>
</feature>
<evidence type="ECO:0000256" key="3">
    <source>
        <dbReference type="ARBA" id="ARBA00022692"/>
    </source>
</evidence>
<organism evidence="13 14">
    <name type="scientific">Flammeovirga agarivorans</name>
    <dbReference type="NCBI Taxonomy" id="2726742"/>
    <lineage>
        <taxon>Bacteria</taxon>
        <taxon>Pseudomonadati</taxon>
        <taxon>Bacteroidota</taxon>
        <taxon>Cytophagia</taxon>
        <taxon>Cytophagales</taxon>
        <taxon>Flammeovirgaceae</taxon>
        <taxon>Flammeovirga</taxon>
    </lineage>
</organism>
<dbReference type="InterPro" id="IPR032675">
    <property type="entry name" value="LRR_dom_sf"/>
</dbReference>
<evidence type="ECO:0000256" key="4">
    <source>
        <dbReference type="ARBA" id="ARBA00022729"/>
    </source>
</evidence>
<dbReference type="GO" id="GO:0016020">
    <property type="term" value="C:membrane"/>
    <property type="evidence" value="ECO:0007669"/>
    <property type="project" value="UniProtKB-SubCell"/>
</dbReference>
<evidence type="ECO:0000313" key="13">
    <source>
        <dbReference type="EMBL" id="NLR91568.1"/>
    </source>
</evidence>
<evidence type="ECO:0000256" key="9">
    <source>
        <dbReference type="ARBA" id="ARBA00023180"/>
    </source>
</evidence>
<comment type="caution">
    <text evidence="13">The sequence shown here is derived from an EMBL/GenBank/DDBJ whole genome shotgun (WGS) entry which is preliminary data.</text>
</comment>
<evidence type="ECO:0000256" key="6">
    <source>
        <dbReference type="ARBA" id="ARBA00022989"/>
    </source>
</evidence>
<dbReference type="InterPro" id="IPR026444">
    <property type="entry name" value="Secre_tail"/>
</dbReference>
<evidence type="ECO:0000259" key="12">
    <source>
        <dbReference type="Pfam" id="PF18962"/>
    </source>
</evidence>
<proteinExistence type="predicted"/>
<dbReference type="PANTHER" id="PTHR27000:SF642">
    <property type="entry name" value="INACTIVE LEUCINE-RICH REPEAT RECEPTOR KINASE XIAO-RELATED"/>
    <property type="match status" value="1"/>
</dbReference>
<evidence type="ECO:0000256" key="10">
    <source>
        <dbReference type="SAM" id="MobiDB-lite"/>
    </source>
</evidence>
<evidence type="ECO:0000256" key="11">
    <source>
        <dbReference type="SAM" id="SignalP"/>
    </source>
</evidence>
<reference evidence="13 14" key="1">
    <citation type="submission" date="2020-04" db="EMBL/GenBank/DDBJ databases">
        <title>Flammeovirga sp. SR4, a novel species isolated from seawater.</title>
        <authorList>
            <person name="Wang X."/>
        </authorList>
    </citation>
    <scope>NUCLEOTIDE SEQUENCE [LARGE SCALE GENOMIC DNA]</scope>
    <source>
        <strain evidence="13 14">SR4</strain>
    </source>
</reference>
<keyword evidence="14" id="KW-1185">Reference proteome</keyword>
<keyword evidence="4 11" id="KW-0732">Signal</keyword>
<sequence length="1329" mass="153087">MRIYSIFFTLLLCLLSSSFTCLGSNKYPRATFGRNTTYNGEDHSTYSIFVPRKAKFVEVSSIGLTTFDTNVGIYDNENTSYYNTIDYNNDAFNTRQSYLKTDIAEYQSQYIYIRWDKAYYDNENYPWELKFYDEDNKLIDEVELPESVIRYGREMELPSKSFWGEELHYELETPTSLILDQENNLLSSNNTEGTYKIRIYTEGSAQYSAYDTLVSIYNRVHASGKPYPALNYSEEEIFTKKDLLNLLNITSNAENPLKLSSNNYNVSIEGNAFRLTRSFKNSDIHIRVEIDESEHFAPLFENLYIPVTMTKYNIYYDDYYAIKAIYDNMNVKNWESNQWFNENKPATSWSSHLSFKEQRLDDYSECLFLYSISLTDDNTEGEIPEEANQLQHLSTLYVRSLANVPNFDNLSQSSLSRIYIEHSGFDHLSLQQEGWKNLKTVTLNYPKRLDASFANWIGKWTSLEKLEILRGTLTEIPDEFYQLTALRELDLNSNPFVDFDEKVSQLTQLRKLEWEYAEGDLPKNFEKIPNLSYLNLSHSLDSLLPLEITQLTSLDTLVLNYCNFDVLPKEFNQLSNLKSLSLSNNYISHVETDLTNLTQVSSLNIDRNKLSLDELDKFRTAAENATYLRYNYQYNERIPITIDSSKISQNKIIIHVQSDKPGRSYQWKYNGYYTIDGATSKSFTVKNFGETKSSVFCEVKDDFWTDITYQSASYFKPQRDIKLIVKNIPENTPEGVKIHAVGNITNNLYYKDTYPLEYNEELDQYEIILNERLGKVTFQFSKGKNDEFVEVNRYGNKFTRTFNPETLTNTEYVISDIVAWNYASPYCLNTINVTAGVHLTPKQGIKKYRFTANQDMTIRISSYKHTFLNTYLEIYDDCNTGGYLLGWSSNHENSLQSQLDYTLFKGQSINIVWEDEMTMAGYDSQFEWELSILNGSKLEQTDLSTSYPNIKSLGNYSLDLKTDNDLPLQAEVISGNAIIEDNILKVIGRGNYQIRFYNEGDKYYSPFETVKSFSLAYIKGHYYDLSKLITTNHVGVYEITEEFSNADEPVQIEFSGDNITYEAPYLTIHKKGQFQAHISTSVLSNYTPLDETIYITVNSDYSETLDNFFEEVTTTGYYDLPSIIRSKGFAIRSLNDHAEIEAFFNVTSIKINELAKIELELSKAATKDRFKTSVSYLYYLEESPNEGKPDTDEGDNDNNGGENSEEDNSGDDDNNEEGNSGDGDSNEEETNPDGGNNGEVTNTIDTSSTQFSIFPNPANHIIYVQNDVINTANCSLFLSDLSGKSMEIDTQIYDQKNVMIDISTLQTGVYILLIVDDQGRLYSQKIIKE</sequence>
<evidence type="ECO:0000313" key="14">
    <source>
        <dbReference type="Proteomes" id="UP000585050"/>
    </source>
</evidence>
<feature type="compositionally biased region" description="Acidic residues" evidence="10">
    <location>
        <begin position="1203"/>
        <end position="1216"/>
    </location>
</feature>
<keyword evidence="3" id="KW-0812">Transmembrane</keyword>
<comment type="subcellular location">
    <subcellularLocation>
        <location evidence="1">Membrane</location>
        <topology evidence="1">Single-pass membrane protein</topology>
    </subcellularLocation>
</comment>
<protein>
    <submittedName>
        <fullName evidence="13">T9SS type A sorting domain-containing protein</fullName>
    </submittedName>
</protein>
<dbReference type="Proteomes" id="UP000585050">
    <property type="component" value="Unassembled WGS sequence"/>
</dbReference>
<evidence type="ECO:0000256" key="8">
    <source>
        <dbReference type="ARBA" id="ARBA00023170"/>
    </source>
</evidence>
<dbReference type="Gene3D" id="3.80.10.10">
    <property type="entry name" value="Ribonuclease Inhibitor"/>
    <property type="match status" value="1"/>
</dbReference>
<dbReference type="InterPro" id="IPR001611">
    <property type="entry name" value="Leu-rich_rpt"/>
</dbReference>
<feature type="domain" description="Secretion system C-terminal sorting" evidence="12">
    <location>
        <begin position="1253"/>
        <end position="1327"/>
    </location>
</feature>
<dbReference type="InterPro" id="IPR003591">
    <property type="entry name" value="Leu-rich_rpt_typical-subtyp"/>
</dbReference>
<evidence type="ECO:0000256" key="1">
    <source>
        <dbReference type="ARBA" id="ARBA00004167"/>
    </source>
</evidence>
<dbReference type="Pfam" id="PF13855">
    <property type="entry name" value="LRR_8"/>
    <property type="match status" value="1"/>
</dbReference>
<keyword evidence="5" id="KW-0677">Repeat</keyword>
<keyword evidence="8" id="KW-0675">Receptor</keyword>
<feature type="chain" id="PRO_5031038900" evidence="11">
    <location>
        <begin position="24"/>
        <end position="1329"/>
    </location>
</feature>
<dbReference type="PROSITE" id="PS51450">
    <property type="entry name" value="LRR"/>
    <property type="match status" value="1"/>
</dbReference>
<evidence type="ECO:0000256" key="7">
    <source>
        <dbReference type="ARBA" id="ARBA00023136"/>
    </source>
</evidence>
<keyword evidence="2" id="KW-0433">Leucine-rich repeat</keyword>
<dbReference type="SMART" id="SM00369">
    <property type="entry name" value="LRR_TYP"/>
    <property type="match status" value="3"/>
</dbReference>
<dbReference type="SUPFAM" id="SSF52058">
    <property type="entry name" value="L domain-like"/>
    <property type="match status" value="1"/>
</dbReference>
<evidence type="ECO:0000256" key="2">
    <source>
        <dbReference type="ARBA" id="ARBA00022614"/>
    </source>
</evidence>
<accession>A0A7X8SK24</accession>
<dbReference type="EMBL" id="JABAIL010000003">
    <property type="protein sequence ID" value="NLR91568.1"/>
    <property type="molecule type" value="Genomic_DNA"/>
</dbReference>
<keyword evidence="9" id="KW-0325">Glycoprotein</keyword>
<dbReference type="PANTHER" id="PTHR27000">
    <property type="entry name" value="LEUCINE-RICH REPEAT RECEPTOR-LIKE PROTEIN KINASE FAMILY PROTEIN-RELATED"/>
    <property type="match status" value="1"/>
</dbReference>
<keyword evidence="7" id="KW-0472">Membrane</keyword>
<evidence type="ECO:0000256" key="5">
    <source>
        <dbReference type="ARBA" id="ARBA00022737"/>
    </source>
</evidence>
<dbReference type="Pfam" id="PF18962">
    <property type="entry name" value="Por_Secre_tail"/>
    <property type="match status" value="1"/>
</dbReference>
<name>A0A7X8SK24_9BACT</name>
<dbReference type="NCBIfam" id="TIGR04183">
    <property type="entry name" value="Por_Secre_tail"/>
    <property type="match status" value="1"/>
</dbReference>